<name>A0A1N7L8Z2_9PROT</name>
<sequence>MPPYPSHPRAIWSTLLRTHARRSTEHLLHELMAPCYAPVSRDRVRAAGAAIDQIIAQTNCHEWRDFCMAVRQRIDRLHAEYSCNRHSDPDGFAALALARASRLITELSRQPVEALIATLPTPVAPPVSLWGRLRDWFEAERAS</sequence>
<proteinExistence type="predicted"/>
<reference evidence="1 2" key="1">
    <citation type="submission" date="2017-01" db="EMBL/GenBank/DDBJ databases">
        <authorList>
            <person name="Mah S.A."/>
            <person name="Swanson W.J."/>
            <person name="Moy G.W."/>
            <person name="Vacquier V.D."/>
        </authorList>
    </citation>
    <scope>NUCLEOTIDE SEQUENCE [LARGE SCALE GENOMIC DNA]</scope>
    <source>
        <strain evidence="1 2">DSM 11589</strain>
    </source>
</reference>
<gene>
    <name evidence="1" type="ORF">SAMN05421779_103181</name>
</gene>
<dbReference type="EMBL" id="FTOA01000003">
    <property type="protein sequence ID" value="SIS70308.1"/>
    <property type="molecule type" value="Genomic_DNA"/>
</dbReference>
<evidence type="ECO:0000313" key="2">
    <source>
        <dbReference type="Proteomes" id="UP000185678"/>
    </source>
</evidence>
<organism evidence="1 2">
    <name type="scientific">Insolitispirillum peregrinum</name>
    <dbReference type="NCBI Taxonomy" id="80876"/>
    <lineage>
        <taxon>Bacteria</taxon>
        <taxon>Pseudomonadati</taxon>
        <taxon>Pseudomonadota</taxon>
        <taxon>Alphaproteobacteria</taxon>
        <taxon>Rhodospirillales</taxon>
        <taxon>Novispirillaceae</taxon>
        <taxon>Insolitispirillum</taxon>
    </lineage>
</organism>
<dbReference type="AlphaFoldDB" id="A0A1N7L8Z2"/>
<dbReference type="Proteomes" id="UP000185678">
    <property type="component" value="Unassembled WGS sequence"/>
</dbReference>
<dbReference type="RefSeq" id="WP_076399818.1">
    <property type="nucleotide sequence ID" value="NZ_FTOA01000003.1"/>
</dbReference>
<keyword evidence="2" id="KW-1185">Reference proteome</keyword>
<evidence type="ECO:0000313" key="1">
    <source>
        <dbReference type="EMBL" id="SIS70308.1"/>
    </source>
</evidence>
<protein>
    <submittedName>
        <fullName evidence="1">Uncharacterized protein</fullName>
    </submittedName>
</protein>
<accession>A0A1N7L8Z2</accession>